<dbReference type="PANTHER" id="PTHR13420:SF7">
    <property type="entry name" value="UPF0235 PROTEIN C15ORF40"/>
    <property type="match status" value="1"/>
</dbReference>
<dbReference type="EMBL" id="CP098248">
    <property type="protein sequence ID" value="WAV97188.1"/>
    <property type="molecule type" value="Genomic_DNA"/>
</dbReference>
<keyword evidence="4" id="KW-1185">Reference proteome</keyword>
<dbReference type="InterPro" id="IPR003746">
    <property type="entry name" value="DUF167"/>
</dbReference>
<proteinExistence type="inferred from homology"/>
<comment type="similarity">
    <text evidence="1 2">Belongs to the UPF0235 family.</text>
</comment>
<name>A0ABY7JJ31_9BURK</name>
<organism evidence="3 4">
    <name type="scientific">Oxalobacter aliiformigenes</name>
    <dbReference type="NCBI Taxonomy" id="2946593"/>
    <lineage>
        <taxon>Bacteria</taxon>
        <taxon>Pseudomonadati</taxon>
        <taxon>Pseudomonadota</taxon>
        <taxon>Betaproteobacteria</taxon>
        <taxon>Burkholderiales</taxon>
        <taxon>Oxalobacteraceae</taxon>
        <taxon>Oxalobacter</taxon>
    </lineage>
</organism>
<reference evidence="3" key="1">
    <citation type="journal article" date="2022" name="Front. Microbiol.">
        <title>New perspectives on an old grouping: The genomic and phenotypic variability of Oxalobacter formigenes and the implications for calcium oxalate stone prevention.</title>
        <authorList>
            <person name="Chmiel J.A."/>
            <person name="Carr C."/>
            <person name="Stuivenberg G.A."/>
            <person name="Venema R."/>
            <person name="Chanyi R.M."/>
            <person name="Al K.F."/>
            <person name="Giguere D."/>
            <person name="Say H."/>
            <person name="Akouris P.P."/>
            <person name="Dominguez Romero S.A."/>
            <person name="Kwong A."/>
            <person name="Tai V."/>
            <person name="Koval S.F."/>
            <person name="Razvi H."/>
            <person name="Bjazevic J."/>
            <person name="Burton J.P."/>
        </authorList>
    </citation>
    <scope>NUCLEOTIDE SEQUENCE</scope>
    <source>
        <strain evidence="3">HOxNP-1</strain>
    </source>
</reference>
<dbReference type="RefSeq" id="WP_269264657.1">
    <property type="nucleotide sequence ID" value="NZ_CP098248.1"/>
</dbReference>
<dbReference type="NCBIfam" id="TIGR00251">
    <property type="entry name" value="DUF167 family protein"/>
    <property type="match status" value="1"/>
</dbReference>
<dbReference type="SMART" id="SM01152">
    <property type="entry name" value="DUF167"/>
    <property type="match status" value="1"/>
</dbReference>
<evidence type="ECO:0000313" key="4">
    <source>
        <dbReference type="Proteomes" id="UP001164794"/>
    </source>
</evidence>
<evidence type="ECO:0000313" key="3">
    <source>
        <dbReference type="EMBL" id="WAV97188.1"/>
    </source>
</evidence>
<dbReference type="HAMAP" id="MF_00634">
    <property type="entry name" value="UPF0235"/>
    <property type="match status" value="1"/>
</dbReference>
<dbReference type="Pfam" id="PF02594">
    <property type="entry name" value="DUF167"/>
    <property type="match status" value="1"/>
</dbReference>
<dbReference type="PANTHER" id="PTHR13420">
    <property type="entry name" value="UPF0235 PROTEIN C15ORF40"/>
    <property type="match status" value="1"/>
</dbReference>
<evidence type="ECO:0000256" key="1">
    <source>
        <dbReference type="ARBA" id="ARBA00010364"/>
    </source>
</evidence>
<dbReference type="Proteomes" id="UP001164794">
    <property type="component" value="Chromosome"/>
</dbReference>
<evidence type="ECO:0000256" key="2">
    <source>
        <dbReference type="HAMAP-Rule" id="MF_00634"/>
    </source>
</evidence>
<protein>
    <recommendedName>
        <fullName evidence="2">UPF0235 protein NB645_00020</fullName>
    </recommendedName>
</protein>
<dbReference type="InterPro" id="IPR036591">
    <property type="entry name" value="YggU-like_sf"/>
</dbReference>
<gene>
    <name evidence="3" type="ORF">NB645_00020</name>
</gene>
<dbReference type="Gene3D" id="3.30.1200.10">
    <property type="entry name" value="YggU-like"/>
    <property type="match status" value="1"/>
</dbReference>
<accession>A0ABY7JJ31</accession>
<dbReference type="SUPFAM" id="SSF69786">
    <property type="entry name" value="YggU-like"/>
    <property type="match status" value="1"/>
</dbReference>
<sequence length="100" mass="11207">MTATWLSKTKNSFRIAVQVSPNARKSEIASAKGDVLRIRLQAQPVDGKANEALIQFIAKKLRTPRKNIVISHGLSSKRKLLEVFLPESTPEEIEKRLLSI</sequence>